<reference evidence="2" key="1">
    <citation type="submission" date="2018-03" db="EMBL/GenBank/DDBJ databases">
        <authorList>
            <person name="Guldener U."/>
        </authorList>
    </citation>
    <scope>NUCLEOTIDE SEQUENCE</scope>
</reference>
<evidence type="ECO:0000256" key="1">
    <source>
        <dbReference type="SAM" id="MobiDB-lite"/>
    </source>
</evidence>
<evidence type="ECO:0008006" key="4">
    <source>
        <dbReference type="Google" id="ProtNLM"/>
    </source>
</evidence>
<feature type="region of interest" description="Disordered" evidence="1">
    <location>
        <begin position="217"/>
        <end position="238"/>
    </location>
</feature>
<organism evidence="2 3">
    <name type="scientific">Fusarium torulosum</name>
    <dbReference type="NCBI Taxonomy" id="33205"/>
    <lineage>
        <taxon>Eukaryota</taxon>
        <taxon>Fungi</taxon>
        <taxon>Dikarya</taxon>
        <taxon>Ascomycota</taxon>
        <taxon>Pezizomycotina</taxon>
        <taxon>Sordariomycetes</taxon>
        <taxon>Hypocreomycetidae</taxon>
        <taxon>Hypocreales</taxon>
        <taxon>Nectriaceae</taxon>
        <taxon>Fusarium</taxon>
    </lineage>
</organism>
<evidence type="ECO:0000313" key="2">
    <source>
        <dbReference type="EMBL" id="SPJ72402.1"/>
    </source>
</evidence>
<dbReference type="EMBL" id="ONZP01000058">
    <property type="protein sequence ID" value="SPJ72402.1"/>
    <property type="molecule type" value="Genomic_DNA"/>
</dbReference>
<comment type="caution">
    <text evidence="2">The sequence shown here is derived from an EMBL/GenBank/DDBJ whole genome shotgun (WGS) entry which is preliminary data.</text>
</comment>
<gene>
    <name evidence="2" type="ORF">FTOL_02130</name>
</gene>
<dbReference type="AlphaFoldDB" id="A0AAE8M1F9"/>
<name>A0AAE8M1F9_9HYPO</name>
<proteinExistence type="predicted"/>
<protein>
    <recommendedName>
        <fullName evidence="4">Ankyrin repeat protein</fullName>
    </recommendedName>
</protein>
<sequence>MSLSRTYSGSMCIVEAQETFPGHQITYSTVDTEFLGAVYPLSAFKSDQGGLFYFPPTFTRLRLSPISYATFLDSSEALNTLWRLSMGEQCQRELDFALFLALYRGNEKMTSTLLDYGANPGRNFSLNGMHAAARRGLKHEISKFVKDYKAGPDVRDEFSATPILYAMQLDAPDDWYTIEFLFRLGADPWITFGDWDWTYAQLARVMEKEDLAQNLDDWVGSPTESNSSRESSCMIGGD</sequence>
<keyword evidence="3" id="KW-1185">Reference proteome</keyword>
<dbReference type="SUPFAM" id="SSF48403">
    <property type="entry name" value="Ankyrin repeat"/>
    <property type="match status" value="1"/>
</dbReference>
<dbReference type="Gene3D" id="1.25.40.20">
    <property type="entry name" value="Ankyrin repeat-containing domain"/>
    <property type="match status" value="1"/>
</dbReference>
<dbReference type="InterPro" id="IPR036770">
    <property type="entry name" value="Ankyrin_rpt-contain_sf"/>
</dbReference>
<dbReference type="Proteomes" id="UP001187734">
    <property type="component" value="Unassembled WGS sequence"/>
</dbReference>
<evidence type="ECO:0000313" key="3">
    <source>
        <dbReference type="Proteomes" id="UP001187734"/>
    </source>
</evidence>
<feature type="compositionally biased region" description="Low complexity" evidence="1">
    <location>
        <begin position="221"/>
        <end position="232"/>
    </location>
</feature>
<accession>A0AAE8M1F9</accession>